<dbReference type="InterPro" id="IPR044855">
    <property type="entry name" value="CoA-Trfase_III_dom3_sf"/>
</dbReference>
<proteinExistence type="predicted"/>
<dbReference type="InterPro" id="IPR003673">
    <property type="entry name" value="CoA-Trfase_fam_III"/>
</dbReference>
<evidence type="ECO:0008006" key="3">
    <source>
        <dbReference type="Google" id="ProtNLM"/>
    </source>
</evidence>
<dbReference type="GO" id="GO:0008410">
    <property type="term" value="F:CoA-transferase activity"/>
    <property type="evidence" value="ECO:0007669"/>
    <property type="project" value="TreeGrafter"/>
</dbReference>
<dbReference type="InterPro" id="IPR050483">
    <property type="entry name" value="CoA-transferase_III_domain"/>
</dbReference>
<protein>
    <recommendedName>
        <fullName evidence="3">CoA transferase</fullName>
    </recommendedName>
</protein>
<dbReference type="EMBL" id="UINC01001076">
    <property type="protein sequence ID" value="SUZ69952.1"/>
    <property type="molecule type" value="Genomic_DNA"/>
</dbReference>
<feature type="non-terminal residue" evidence="2">
    <location>
        <position position="1"/>
    </location>
</feature>
<reference evidence="2" key="1">
    <citation type="submission" date="2018-05" db="EMBL/GenBank/DDBJ databases">
        <authorList>
            <person name="Lanie J.A."/>
            <person name="Ng W.-L."/>
            <person name="Kazmierczak K.M."/>
            <person name="Andrzejewski T.M."/>
            <person name="Davidsen T.M."/>
            <person name="Wayne K.J."/>
            <person name="Tettelin H."/>
            <person name="Glass J.I."/>
            <person name="Rusch D."/>
            <person name="Podicherti R."/>
            <person name="Tsui H.-C.T."/>
            <person name="Winkler M.E."/>
        </authorList>
    </citation>
    <scope>NUCLEOTIDE SEQUENCE</scope>
</reference>
<dbReference type="PANTHER" id="PTHR48207:SF3">
    <property type="entry name" value="SUCCINATE--HYDROXYMETHYLGLUTARATE COA-TRANSFERASE"/>
    <property type="match status" value="1"/>
</dbReference>
<dbReference type="PANTHER" id="PTHR48207">
    <property type="entry name" value="SUCCINATE--HYDROXYMETHYLGLUTARATE COA-TRANSFERASE"/>
    <property type="match status" value="1"/>
</dbReference>
<dbReference type="AlphaFoldDB" id="A0A381PSD6"/>
<keyword evidence="1" id="KW-0808">Transferase</keyword>
<evidence type="ECO:0000256" key="1">
    <source>
        <dbReference type="ARBA" id="ARBA00022679"/>
    </source>
</evidence>
<dbReference type="Gene3D" id="3.40.50.10540">
    <property type="entry name" value="Crotonobetainyl-coa:carnitine coa-transferase, domain 1"/>
    <property type="match status" value="1"/>
</dbReference>
<organism evidence="2">
    <name type="scientific">marine metagenome</name>
    <dbReference type="NCBI Taxonomy" id="408172"/>
    <lineage>
        <taxon>unclassified sequences</taxon>
        <taxon>metagenomes</taxon>
        <taxon>ecological metagenomes</taxon>
    </lineage>
</organism>
<sequence>VNQVLEGIRVLDFGRYIAGPYCACLLGDMGADVVRVEKSGGSEDRWVVPIAEGGEGSLFMQMNRNKRGITLNPRSDEGREIVRKLVATSDVVVANLPPQTLESMGLDYATLCESKPDIILSTVSAYGHGGPWSHRVGFDGVAQAMSGAMHMSGHEEEPMRSYYPWVDFTTAILTAYGTMAAILERQKSGRGQQVEGSLLMSALTVGNTALIEQDVIQPDRVATGNRAQTAAPSDCFRTKDGWVLMMVVGQPLFERWADLMGEQHWLEDPRFKDDLARGDNGEVISERMARWCESRTTEQCLAELDAARLPAGPVLAPQEALDHEHIRAMRFMLAVDYPGLTKPAPVADTPVRLSETPGGVRHRAPVLGEHTGEVLAEIGYDEAAVARLHEAGVV</sequence>
<accession>A0A381PSD6</accession>
<gene>
    <name evidence="2" type="ORF">METZ01_LOCUS22806</name>
</gene>
<dbReference type="Gene3D" id="3.30.1540.10">
    <property type="entry name" value="formyl-coa transferase, domain 3"/>
    <property type="match status" value="1"/>
</dbReference>
<dbReference type="SUPFAM" id="SSF89796">
    <property type="entry name" value="CoA-transferase family III (CaiB/BaiF)"/>
    <property type="match status" value="1"/>
</dbReference>
<dbReference type="InterPro" id="IPR023606">
    <property type="entry name" value="CoA-Trfase_III_dom_1_sf"/>
</dbReference>
<evidence type="ECO:0000313" key="2">
    <source>
        <dbReference type="EMBL" id="SUZ69952.1"/>
    </source>
</evidence>
<dbReference type="Pfam" id="PF02515">
    <property type="entry name" value="CoA_transf_3"/>
    <property type="match status" value="1"/>
</dbReference>
<name>A0A381PSD6_9ZZZZ</name>